<dbReference type="GO" id="GO:0002132">
    <property type="term" value="P:wobble position uridine ribose methylation"/>
    <property type="evidence" value="ECO:0007669"/>
    <property type="project" value="TreeGrafter"/>
</dbReference>
<dbReference type="GO" id="GO:0042802">
    <property type="term" value="F:identical protein binding"/>
    <property type="evidence" value="ECO:0007669"/>
    <property type="project" value="UniProtKB-ARBA"/>
</dbReference>
<evidence type="ECO:0000256" key="4">
    <source>
        <dbReference type="ARBA" id="ARBA00022691"/>
    </source>
</evidence>
<dbReference type="KEGG" id="tmz:Tmz1t_1538"/>
<evidence type="ECO:0000256" key="5">
    <source>
        <dbReference type="ARBA" id="ARBA00022694"/>
    </source>
</evidence>
<dbReference type="GO" id="GO:0141102">
    <property type="term" value="F:tRNA (5-carboxymethylaminomethyluridine(34)-2'-O)-methyltransferase activity"/>
    <property type="evidence" value="ECO:0007669"/>
    <property type="project" value="RHEA"/>
</dbReference>
<keyword evidence="2 6" id="KW-0489">Methyltransferase</keyword>
<feature type="domain" description="tRNA/rRNA methyltransferase SpoU type" evidence="8">
    <location>
        <begin position="14"/>
        <end position="154"/>
    </location>
</feature>
<dbReference type="PANTHER" id="PTHR42971">
    <property type="entry name" value="TRNA (CYTIDINE(34)-2'-O)-METHYLTRANSFERASE"/>
    <property type="match status" value="1"/>
</dbReference>
<evidence type="ECO:0000256" key="2">
    <source>
        <dbReference type="ARBA" id="ARBA00022603"/>
    </source>
</evidence>
<evidence type="ECO:0000256" key="6">
    <source>
        <dbReference type="HAMAP-Rule" id="MF_01885"/>
    </source>
</evidence>
<comment type="function">
    <text evidence="6">Methylates the ribose at the nucleotide 34 wobble position in the two leucyl isoacceptors tRNA(Leu)(CmAA) and tRNA(Leu)(cmnm5UmAA). Catalyzes the methyl transfer from S-adenosyl-L-methionine to the 2'-OH of the wobble nucleotide.</text>
</comment>
<dbReference type="CDD" id="cd18094">
    <property type="entry name" value="SpoU-like_TrmL"/>
    <property type="match status" value="1"/>
</dbReference>
<reference evidence="10" key="1">
    <citation type="submission" date="2009-05" db="EMBL/GenBank/DDBJ databases">
        <title>Complete sequence of chromosome of Thauera sp. MZ1T.</title>
        <authorList>
            <consortium name="US DOE Joint Genome Institute"/>
            <person name="Lucas S."/>
            <person name="Copeland A."/>
            <person name="Lapidus A."/>
            <person name="Glavina del Rio T."/>
            <person name="Dalin E."/>
            <person name="Tice H."/>
            <person name="Bruce D."/>
            <person name="Goodwin L."/>
            <person name="Pitluck S."/>
            <person name="Sims D."/>
            <person name="Brettin T."/>
            <person name="Detter J.C."/>
            <person name="Han C."/>
            <person name="Larimer F."/>
            <person name="Land M."/>
            <person name="Hauser L."/>
            <person name="Kyrpides N."/>
            <person name="Mikhailova N."/>
            <person name="Sayler G.S."/>
        </authorList>
    </citation>
    <scope>NUCLEOTIDE SEQUENCE [LARGE SCALE GENOMIC DNA]</scope>
    <source>
        <strain evidence="10">MZ1T</strain>
    </source>
</reference>
<dbReference type="SUPFAM" id="SSF75217">
    <property type="entry name" value="alpha/beta knot"/>
    <property type="match status" value="1"/>
</dbReference>
<keyword evidence="5 6" id="KW-0819">tRNA processing</keyword>
<dbReference type="Pfam" id="PF00588">
    <property type="entry name" value="SpoU_methylase"/>
    <property type="match status" value="1"/>
</dbReference>
<feature type="binding site" evidence="6 7">
    <location>
        <position position="142"/>
    </location>
    <ligand>
        <name>S-adenosyl-L-methionine</name>
        <dbReference type="ChEBI" id="CHEBI:59789"/>
    </ligand>
</feature>
<keyword evidence="3 6" id="KW-0808">Transferase</keyword>
<dbReference type="HOGENOM" id="CLU_110125_1_0_4"/>
<feature type="binding site" evidence="6 7">
    <location>
        <position position="112"/>
    </location>
    <ligand>
        <name>S-adenosyl-L-methionine</name>
        <dbReference type="ChEBI" id="CHEBI:59789"/>
    </ligand>
</feature>
<dbReference type="InterPro" id="IPR029028">
    <property type="entry name" value="Alpha/beta_knot_MTases"/>
</dbReference>
<dbReference type="GO" id="GO:0141098">
    <property type="term" value="F:tRNA (cytidine(34)-2'-O)-methyltransferase activity"/>
    <property type="evidence" value="ECO:0007669"/>
    <property type="project" value="RHEA"/>
</dbReference>
<dbReference type="GO" id="GO:0003723">
    <property type="term" value="F:RNA binding"/>
    <property type="evidence" value="ECO:0007669"/>
    <property type="project" value="InterPro"/>
</dbReference>
<evidence type="ECO:0000256" key="1">
    <source>
        <dbReference type="ARBA" id="ARBA00022490"/>
    </source>
</evidence>
<keyword evidence="10" id="KW-1185">Reference proteome</keyword>
<dbReference type="GO" id="GO:0005737">
    <property type="term" value="C:cytoplasm"/>
    <property type="evidence" value="ECO:0007669"/>
    <property type="project" value="UniProtKB-SubCell"/>
</dbReference>
<sequence>MHLHPANLGYPAMFEIVLYQPEIPPNTGNVIRLAANTGCRLHLVAPLGFDLSDKQLARAGLDYHDLTCLTVHPDWAHCREVLAGRRMFAMSTRASRRHDRVDFQPGDALLFGPESRGLPEEILREFAPERRVRIPMRPTNRSVNLSNAVAVVVYEGWRQHDFAGAVAQGD</sequence>
<dbReference type="InterPro" id="IPR001537">
    <property type="entry name" value="SpoU_MeTrfase"/>
</dbReference>
<dbReference type="EMBL" id="CP001281">
    <property type="protein sequence ID" value="ACK54296.1"/>
    <property type="molecule type" value="Genomic_DNA"/>
</dbReference>
<comment type="subunit">
    <text evidence="6">Homodimer.</text>
</comment>
<protein>
    <recommendedName>
        <fullName evidence="6">tRNA (cytidine(34)-2'-O)-methyltransferase</fullName>
        <ecNumber evidence="6">2.1.1.207</ecNumber>
    </recommendedName>
    <alternativeName>
        <fullName evidence="6">tRNA (cytidine/uridine-2'-O-)-methyltransferase TrmL</fullName>
    </alternativeName>
</protein>
<feature type="binding site" evidence="6 7">
    <location>
        <position position="90"/>
    </location>
    <ligand>
        <name>S-adenosyl-L-methionine</name>
        <dbReference type="ChEBI" id="CHEBI:59789"/>
    </ligand>
</feature>
<evidence type="ECO:0000313" key="9">
    <source>
        <dbReference type="EMBL" id="ACK54296.1"/>
    </source>
</evidence>
<dbReference type="STRING" id="85643.Tmz1t_1538"/>
<gene>
    <name evidence="6" type="primary">trmL</name>
    <name evidence="9" type="ordered locus">Tmz1t_1538</name>
</gene>
<comment type="similarity">
    <text evidence="6">Belongs to the class IV-like SAM-binding methyltransferase superfamily. RNA methyltransferase TrmH family. TrmL subfamily.</text>
</comment>
<comment type="catalytic activity">
    <reaction evidence="6">
        <text>5-carboxymethylaminomethyluridine(34) in tRNA(Leu) + S-adenosyl-L-methionine = 5-carboxymethylaminomethyl-2'-O-methyluridine(34) in tRNA(Leu) + S-adenosyl-L-homocysteine + H(+)</text>
        <dbReference type="Rhea" id="RHEA:43088"/>
        <dbReference type="Rhea" id="RHEA-COMP:10333"/>
        <dbReference type="Rhea" id="RHEA-COMP:10334"/>
        <dbReference type="ChEBI" id="CHEBI:15378"/>
        <dbReference type="ChEBI" id="CHEBI:57856"/>
        <dbReference type="ChEBI" id="CHEBI:59789"/>
        <dbReference type="ChEBI" id="CHEBI:74508"/>
        <dbReference type="ChEBI" id="CHEBI:74511"/>
        <dbReference type="EC" id="2.1.1.207"/>
    </reaction>
</comment>
<dbReference type="EC" id="2.1.1.207" evidence="6"/>
<accession>C4ZPA0</accession>
<comment type="catalytic activity">
    <reaction evidence="6">
        <text>cytidine(34) in tRNA + S-adenosyl-L-methionine = 2'-O-methylcytidine(34) in tRNA + S-adenosyl-L-homocysteine + H(+)</text>
        <dbReference type="Rhea" id="RHEA:43084"/>
        <dbReference type="Rhea" id="RHEA-COMP:10331"/>
        <dbReference type="Rhea" id="RHEA-COMP:10332"/>
        <dbReference type="ChEBI" id="CHEBI:15378"/>
        <dbReference type="ChEBI" id="CHEBI:57856"/>
        <dbReference type="ChEBI" id="CHEBI:59789"/>
        <dbReference type="ChEBI" id="CHEBI:74495"/>
        <dbReference type="ChEBI" id="CHEBI:82748"/>
        <dbReference type="EC" id="2.1.1.207"/>
    </reaction>
</comment>
<feature type="binding site" evidence="6 7">
    <location>
        <position position="134"/>
    </location>
    <ligand>
        <name>S-adenosyl-L-methionine</name>
        <dbReference type="ChEBI" id="CHEBI:59789"/>
    </ligand>
</feature>
<dbReference type="InterPro" id="IPR029026">
    <property type="entry name" value="tRNA_m1G_MTases_N"/>
</dbReference>
<evidence type="ECO:0000259" key="8">
    <source>
        <dbReference type="Pfam" id="PF00588"/>
    </source>
</evidence>
<dbReference type="PIRSF" id="PIRSF029256">
    <property type="entry name" value="SpoU_TrmH_prd"/>
    <property type="match status" value="1"/>
</dbReference>
<dbReference type="FunFam" id="3.40.1280.10:FF:000002">
    <property type="entry name" value="Peptidylprolyl isomerase"/>
    <property type="match status" value="1"/>
</dbReference>
<reference evidence="9 10" key="2">
    <citation type="journal article" date="2012" name="Stand. Genomic Sci.">
        <title>Complete genome sequence of Thauera aminoaromatica strain MZ1T.</title>
        <authorList>
            <person name="Jiang K."/>
            <person name="Sanseverino J."/>
            <person name="Chauhan A."/>
            <person name="Lucas S."/>
            <person name="Copeland A."/>
            <person name="Lapidus A."/>
            <person name="Del Rio T.G."/>
            <person name="Dalin E."/>
            <person name="Tice H."/>
            <person name="Bruce D."/>
            <person name="Goodwin L."/>
            <person name="Pitluck S."/>
            <person name="Sims D."/>
            <person name="Brettin T."/>
            <person name="Detter J.C."/>
            <person name="Han C."/>
            <person name="Chang Y.J."/>
            <person name="Larimer F."/>
            <person name="Land M."/>
            <person name="Hauser L."/>
            <person name="Kyrpides N.C."/>
            <person name="Mikhailova N."/>
            <person name="Moser S."/>
            <person name="Jegier P."/>
            <person name="Close D."/>
            <person name="Debruyn J.M."/>
            <person name="Wang Y."/>
            <person name="Layton A.C."/>
            <person name="Allen M.S."/>
            <person name="Sayler G.S."/>
        </authorList>
    </citation>
    <scope>NUCLEOTIDE SEQUENCE [LARGE SCALE GENOMIC DNA]</scope>
    <source>
        <strain evidence="9 10">MZ1T</strain>
    </source>
</reference>
<dbReference type="InterPro" id="IPR016914">
    <property type="entry name" value="TrmL"/>
</dbReference>
<dbReference type="Proteomes" id="UP000002186">
    <property type="component" value="Chromosome"/>
</dbReference>
<dbReference type="GO" id="GO:0002131">
    <property type="term" value="P:wobble position cytosine ribose methylation"/>
    <property type="evidence" value="ECO:0007669"/>
    <property type="project" value="TreeGrafter"/>
</dbReference>
<dbReference type="eggNOG" id="COG0219">
    <property type="taxonomic scope" value="Bacteria"/>
</dbReference>
<dbReference type="Gene3D" id="3.40.1280.10">
    <property type="match status" value="1"/>
</dbReference>
<keyword evidence="4 6" id="KW-0949">S-adenosyl-L-methionine</keyword>
<keyword evidence="1 6" id="KW-0963">Cytoplasm</keyword>
<organism evidence="9 10">
    <name type="scientific">Thauera aminoaromatica</name>
    <dbReference type="NCBI Taxonomy" id="164330"/>
    <lineage>
        <taxon>Bacteria</taxon>
        <taxon>Pseudomonadati</taxon>
        <taxon>Pseudomonadota</taxon>
        <taxon>Betaproteobacteria</taxon>
        <taxon>Rhodocyclales</taxon>
        <taxon>Zoogloeaceae</taxon>
        <taxon>Thauera</taxon>
    </lineage>
</organism>
<evidence type="ECO:0000313" key="10">
    <source>
        <dbReference type="Proteomes" id="UP000002186"/>
    </source>
</evidence>
<dbReference type="AlphaFoldDB" id="C4ZPA0"/>
<name>C4ZPA0_THASP</name>
<evidence type="ECO:0000256" key="7">
    <source>
        <dbReference type="PIRSR" id="PIRSR029256-1"/>
    </source>
</evidence>
<dbReference type="HAMAP" id="MF_01885">
    <property type="entry name" value="tRNA_methyltr_TrmL"/>
    <property type="match status" value="1"/>
</dbReference>
<dbReference type="PANTHER" id="PTHR42971:SF1">
    <property type="entry name" value="TRNA (CYTIDINE(34)-2'-O)-METHYLTRANSFERASE"/>
    <property type="match status" value="1"/>
</dbReference>
<evidence type="ECO:0000256" key="3">
    <source>
        <dbReference type="ARBA" id="ARBA00022679"/>
    </source>
</evidence>
<proteinExistence type="inferred from homology"/>
<comment type="subcellular location">
    <subcellularLocation>
        <location evidence="6">Cytoplasm</location>
    </subcellularLocation>
</comment>